<comment type="caution">
    <text evidence="1">The sequence shown here is derived from an EMBL/GenBank/DDBJ whole genome shotgun (WGS) entry which is preliminary data.</text>
</comment>
<gene>
    <name evidence="1" type="ORF">AB6A40_008364</name>
</gene>
<dbReference type="Proteomes" id="UP001608902">
    <property type="component" value="Unassembled WGS sequence"/>
</dbReference>
<proteinExistence type="predicted"/>
<accession>A0ABD6EQ47</accession>
<dbReference type="AlphaFoldDB" id="A0ABD6EQ47"/>
<reference evidence="1 2" key="1">
    <citation type="submission" date="2024-08" db="EMBL/GenBank/DDBJ databases">
        <title>Gnathostoma spinigerum genome.</title>
        <authorList>
            <person name="Gonzalez-Bertolin B."/>
            <person name="Monzon S."/>
            <person name="Zaballos A."/>
            <person name="Jimenez P."/>
            <person name="Dekumyoy P."/>
            <person name="Varona S."/>
            <person name="Cuesta I."/>
            <person name="Sumanam S."/>
            <person name="Adisakwattana P."/>
            <person name="Gasser R.B."/>
            <person name="Hernandez-Gonzalez A."/>
            <person name="Young N.D."/>
            <person name="Perteguer M.J."/>
        </authorList>
    </citation>
    <scope>NUCLEOTIDE SEQUENCE [LARGE SCALE GENOMIC DNA]</scope>
    <source>
        <strain evidence="1">AL3</strain>
        <tissue evidence="1">Liver</tissue>
    </source>
</reference>
<evidence type="ECO:0000313" key="2">
    <source>
        <dbReference type="Proteomes" id="UP001608902"/>
    </source>
</evidence>
<sequence>MLLKVNTLESIETAHPFFYHVFQFDDLKQKYDKGLHLRGIENSLMFAVNMTGAPALLTTTLDLQPKIISFPRIGNKKQGYLCSWVFGRQPFVLGIPLDF</sequence>
<evidence type="ECO:0000313" key="1">
    <source>
        <dbReference type="EMBL" id="MFH4981655.1"/>
    </source>
</evidence>
<name>A0ABD6EQ47_9BILA</name>
<dbReference type="EMBL" id="JBGFUD010007629">
    <property type="protein sequence ID" value="MFH4981655.1"/>
    <property type="molecule type" value="Genomic_DNA"/>
</dbReference>
<keyword evidence="2" id="KW-1185">Reference proteome</keyword>
<organism evidence="1 2">
    <name type="scientific">Gnathostoma spinigerum</name>
    <dbReference type="NCBI Taxonomy" id="75299"/>
    <lineage>
        <taxon>Eukaryota</taxon>
        <taxon>Metazoa</taxon>
        <taxon>Ecdysozoa</taxon>
        <taxon>Nematoda</taxon>
        <taxon>Chromadorea</taxon>
        <taxon>Rhabditida</taxon>
        <taxon>Spirurina</taxon>
        <taxon>Gnathostomatomorpha</taxon>
        <taxon>Gnathostomatoidea</taxon>
        <taxon>Gnathostomatidae</taxon>
        <taxon>Gnathostoma</taxon>
    </lineage>
</organism>
<protein>
    <submittedName>
        <fullName evidence="1">Uncharacterized protein</fullName>
    </submittedName>
</protein>